<dbReference type="AlphaFoldDB" id="A0A6C0J2S2"/>
<keyword evidence="1" id="KW-1133">Transmembrane helix</keyword>
<keyword evidence="1" id="KW-0472">Membrane</keyword>
<sequence>MIETRWVVAGLVFGLVVSTVMIPPTRKTPAVPDPSDPSKVYQTPTGCVKFVATEVPCSAEPDSFNLLAGK</sequence>
<name>A0A6C0J2S2_9ZZZZ</name>
<evidence type="ECO:0000256" key="1">
    <source>
        <dbReference type="SAM" id="Phobius"/>
    </source>
</evidence>
<evidence type="ECO:0000313" key="2">
    <source>
        <dbReference type="EMBL" id="QHT99941.1"/>
    </source>
</evidence>
<dbReference type="EMBL" id="MN740319">
    <property type="protein sequence ID" value="QHT99941.1"/>
    <property type="molecule type" value="Genomic_DNA"/>
</dbReference>
<accession>A0A6C0J2S2</accession>
<reference evidence="2" key="1">
    <citation type="journal article" date="2020" name="Nature">
        <title>Giant virus diversity and host interactions through global metagenomics.</title>
        <authorList>
            <person name="Schulz F."/>
            <person name="Roux S."/>
            <person name="Paez-Espino D."/>
            <person name="Jungbluth S."/>
            <person name="Walsh D.A."/>
            <person name="Denef V.J."/>
            <person name="McMahon K.D."/>
            <person name="Konstantinidis K.T."/>
            <person name="Eloe-Fadrosh E.A."/>
            <person name="Kyrpides N.C."/>
            <person name="Woyke T."/>
        </authorList>
    </citation>
    <scope>NUCLEOTIDE SEQUENCE</scope>
    <source>
        <strain evidence="2">GVMAG-M-3300025778-1</strain>
    </source>
</reference>
<keyword evidence="1" id="KW-0812">Transmembrane</keyword>
<proteinExistence type="predicted"/>
<organism evidence="2">
    <name type="scientific">viral metagenome</name>
    <dbReference type="NCBI Taxonomy" id="1070528"/>
    <lineage>
        <taxon>unclassified sequences</taxon>
        <taxon>metagenomes</taxon>
        <taxon>organismal metagenomes</taxon>
    </lineage>
</organism>
<feature type="transmembrane region" description="Helical" evidence="1">
    <location>
        <begin position="6"/>
        <end position="22"/>
    </location>
</feature>
<protein>
    <submittedName>
        <fullName evidence="2">Uncharacterized protein</fullName>
    </submittedName>
</protein>